<evidence type="ECO:0000313" key="3">
    <source>
        <dbReference type="Proteomes" id="UP000703893"/>
    </source>
</evidence>
<comment type="caution">
    <text evidence="2">The sequence shown here is derived from an EMBL/GenBank/DDBJ whole genome shotgun (WGS) entry which is preliminary data.</text>
</comment>
<gene>
    <name evidence="2" type="ORF">FJZ00_01705</name>
</gene>
<dbReference type="AlphaFoldDB" id="A0A937X427"/>
<evidence type="ECO:0000256" key="1">
    <source>
        <dbReference type="SAM" id="MobiDB-lite"/>
    </source>
</evidence>
<feature type="region of interest" description="Disordered" evidence="1">
    <location>
        <begin position="1"/>
        <end position="42"/>
    </location>
</feature>
<dbReference type="Proteomes" id="UP000703893">
    <property type="component" value="Unassembled WGS sequence"/>
</dbReference>
<name>A0A937X427_9BACT</name>
<reference evidence="2 3" key="1">
    <citation type="submission" date="2019-03" db="EMBL/GenBank/DDBJ databases">
        <title>Lake Tanganyika Metagenome-Assembled Genomes (MAGs).</title>
        <authorList>
            <person name="Tran P."/>
        </authorList>
    </citation>
    <scope>NUCLEOTIDE SEQUENCE [LARGE SCALE GENOMIC DNA]</scope>
    <source>
        <strain evidence="2">K_DeepCast_65m_m2_236</strain>
    </source>
</reference>
<protein>
    <submittedName>
        <fullName evidence="2">Uncharacterized protein</fullName>
    </submittedName>
</protein>
<proteinExistence type="predicted"/>
<dbReference type="EMBL" id="VGJX01000059">
    <property type="protein sequence ID" value="MBM3273839.1"/>
    <property type="molecule type" value="Genomic_DNA"/>
</dbReference>
<feature type="compositionally biased region" description="Polar residues" evidence="1">
    <location>
        <begin position="1"/>
        <end position="16"/>
    </location>
</feature>
<organism evidence="2 3">
    <name type="scientific">Candidatus Tanganyikabacteria bacterium</name>
    <dbReference type="NCBI Taxonomy" id="2961651"/>
    <lineage>
        <taxon>Bacteria</taxon>
        <taxon>Bacillati</taxon>
        <taxon>Candidatus Sericytochromatia</taxon>
        <taxon>Candidatus Tanganyikabacteria</taxon>
    </lineage>
</organism>
<feature type="compositionally biased region" description="Basic and acidic residues" evidence="1">
    <location>
        <begin position="33"/>
        <end position="42"/>
    </location>
</feature>
<accession>A0A937X427</accession>
<sequence length="71" mass="7756">MQQGHHSSRNSSSGFNGTLAGKLAAPAVSRVTSRRDPESDDRVRMIRVMMQAVDKMMTRMGIVPTELAPQA</sequence>
<evidence type="ECO:0000313" key="2">
    <source>
        <dbReference type="EMBL" id="MBM3273839.1"/>
    </source>
</evidence>